<dbReference type="Gene3D" id="1.20.5.110">
    <property type="match status" value="1"/>
</dbReference>
<evidence type="ECO:0000256" key="1">
    <source>
        <dbReference type="ARBA" id="ARBA00006290"/>
    </source>
</evidence>
<comment type="similarity">
    <text evidence="1">Belongs to the CCDC53 family.</text>
</comment>
<protein>
    <submittedName>
        <fullName evidence="2">Uncharacterized protein</fullName>
    </submittedName>
</protein>
<sequence length="74" mass="8511">MTPPKSRQAEDEGALSVSDQRTIYLVNTFILDTSRFLSRFALLSEQKLSQVHRRIVQLEESLALLEEQLSSFNQ</sequence>
<dbReference type="EMBL" id="JBBNAG010000007">
    <property type="protein sequence ID" value="KAK9119783.1"/>
    <property type="molecule type" value="Genomic_DNA"/>
</dbReference>
<name>A0AAP0NUN6_9MAGN</name>
<proteinExistence type="inferred from homology"/>
<dbReference type="PANTHER" id="PTHR13015">
    <property type="entry name" value="PROTEIN AD-016-RELATED"/>
    <property type="match status" value="1"/>
</dbReference>
<evidence type="ECO:0000313" key="3">
    <source>
        <dbReference type="Proteomes" id="UP001419268"/>
    </source>
</evidence>
<keyword evidence="3" id="KW-1185">Reference proteome</keyword>
<dbReference type="Proteomes" id="UP001419268">
    <property type="component" value="Unassembled WGS sequence"/>
</dbReference>
<dbReference type="PANTHER" id="PTHR13015:SF0">
    <property type="entry name" value="WASH COMPLEX SUBUNIT 3"/>
    <property type="match status" value="1"/>
</dbReference>
<dbReference type="GO" id="GO:0071203">
    <property type="term" value="C:WASH complex"/>
    <property type="evidence" value="ECO:0007669"/>
    <property type="project" value="InterPro"/>
</dbReference>
<dbReference type="InterPro" id="IPR019309">
    <property type="entry name" value="WASHC3"/>
</dbReference>
<dbReference type="AlphaFoldDB" id="A0AAP0NUN6"/>
<dbReference type="GO" id="GO:0006887">
    <property type="term" value="P:exocytosis"/>
    <property type="evidence" value="ECO:0007669"/>
    <property type="project" value="TreeGrafter"/>
</dbReference>
<evidence type="ECO:0000313" key="2">
    <source>
        <dbReference type="EMBL" id="KAK9119783.1"/>
    </source>
</evidence>
<gene>
    <name evidence="2" type="ORF">Scep_017876</name>
</gene>
<accession>A0AAP0NUN6</accession>
<comment type="caution">
    <text evidence="2">The sequence shown here is derived from an EMBL/GenBank/DDBJ whole genome shotgun (WGS) entry which is preliminary data.</text>
</comment>
<dbReference type="GO" id="GO:0030041">
    <property type="term" value="P:actin filament polymerization"/>
    <property type="evidence" value="ECO:0007669"/>
    <property type="project" value="TreeGrafter"/>
</dbReference>
<dbReference type="Pfam" id="PF10152">
    <property type="entry name" value="CCDC53"/>
    <property type="match status" value="1"/>
</dbReference>
<organism evidence="2 3">
    <name type="scientific">Stephania cephalantha</name>
    <dbReference type="NCBI Taxonomy" id="152367"/>
    <lineage>
        <taxon>Eukaryota</taxon>
        <taxon>Viridiplantae</taxon>
        <taxon>Streptophyta</taxon>
        <taxon>Embryophyta</taxon>
        <taxon>Tracheophyta</taxon>
        <taxon>Spermatophyta</taxon>
        <taxon>Magnoliopsida</taxon>
        <taxon>Ranunculales</taxon>
        <taxon>Menispermaceae</taxon>
        <taxon>Menispermoideae</taxon>
        <taxon>Cissampelideae</taxon>
        <taxon>Stephania</taxon>
    </lineage>
</organism>
<reference evidence="2 3" key="1">
    <citation type="submission" date="2024-01" db="EMBL/GenBank/DDBJ databases">
        <title>Genome assemblies of Stephania.</title>
        <authorList>
            <person name="Yang L."/>
        </authorList>
    </citation>
    <scope>NUCLEOTIDE SEQUENCE [LARGE SCALE GENOMIC DNA]</scope>
    <source>
        <strain evidence="2">JXDWG</strain>
        <tissue evidence="2">Leaf</tissue>
    </source>
</reference>